<organism evidence="3 4">
    <name type="scientific">Aphanomyces stellatus</name>
    <dbReference type="NCBI Taxonomy" id="120398"/>
    <lineage>
        <taxon>Eukaryota</taxon>
        <taxon>Sar</taxon>
        <taxon>Stramenopiles</taxon>
        <taxon>Oomycota</taxon>
        <taxon>Saprolegniomycetes</taxon>
        <taxon>Saprolegniales</taxon>
        <taxon>Verrucalvaceae</taxon>
        <taxon>Aphanomyces</taxon>
    </lineage>
</organism>
<evidence type="ECO:0000313" key="3">
    <source>
        <dbReference type="EMBL" id="VFT78262.1"/>
    </source>
</evidence>
<keyword evidence="4" id="KW-1185">Reference proteome</keyword>
<protein>
    <submittedName>
        <fullName evidence="3">Aste57867_1040 protein</fullName>
    </submittedName>
</protein>
<reference evidence="3 4" key="1">
    <citation type="submission" date="2019-03" db="EMBL/GenBank/DDBJ databases">
        <authorList>
            <person name="Gaulin E."/>
            <person name="Dumas B."/>
        </authorList>
    </citation>
    <scope>NUCLEOTIDE SEQUENCE [LARGE SCALE GENOMIC DNA]</scope>
    <source>
        <strain evidence="3">CBS 568.67</strain>
    </source>
</reference>
<dbReference type="Proteomes" id="UP000332933">
    <property type="component" value="Unassembled WGS sequence"/>
</dbReference>
<dbReference type="EMBL" id="CAADRA010000070">
    <property type="protein sequence ID" value="VFT78262.1"/>
    <property type="molecule type" value="Genomic_DNA"/>
</dbReference>
<keyword evidence="1" id="KW-1133">Transmembrane helix</keyword>
<feature type="transmembrane region" description="Helical" evidence="1">
    <location>
        <begin position="12"/>
        <end position="30"/>
    </location>
</feature>
<sequence>MGDTMVSSKGFAWFWGTALVCLAFCGYWMWKKNPNVPSFWGPEAVTGQRASTATINEEANNGYVAQETPAASNAPAKMV</sequence>
<keyword evidence="1" id="KW-0812">Transmembrane</keyword>
<proteinExistence type="predicted"/>
<evidence type="ECO:0000256" key="1">
    <source>
        <dbReference type="SAM" id="Phobius"/>
    </source>
</evidence>
<accession>A0A485K4N1</accession>
<reference evidence="2" key="2">
    <citation type="submission" date="2019-06" db="EMBL/GenBank/DDBJ databases">
        <title>Genomics analysis of Aphanomyces spp. identifies a new class of oomycete effector associated with host adaptation.</title>
        <authorList>
            <person name="Gaulin E."/>
        </authorList>
    </citation>
    <scope>NUCLEOTIDE SEQUENCE</scope>
    <source>
        <strain evidence="2">CBS 578.67</strain>
    </source>
</reference>
<dbReference type="EMBL" id="VJMH01000070">
    <property type="protein sequence ID" value="KAF0719444.1"/>
    <property type="molecule type" value="Genomic_DNA"/>
</dbReference>
<keyword evidence="1" id="KW-0472">Membrane</keyword>
<dbReference type="AlphaFoldDB" id="A0A485K4N1"/>
<evidence type="ECO:0000313" key="4">
    <source>
        <dbReference type="Proteomes" id="UP000332933"/>
    </source>
</evidence>
<gene>
    <name evidence="3" type="primary">Aste57867_1040</name>
    <name evidence="2" type="ORF">As57867_001039</name>
    <name evidence="3" type="ORF">ASTE57867_1040</name>
</gene>
<dbReference type="OrthoDB" id="10436003at2759"/>
<name>A0A485K4N1_9STRA</name>
<evidence type="ECO:0000313" key="2">
    <source>
        <dbReference type="EMBL" id="KAF0719444.1"/>
    </source>
</evidence>